<feature type="domain" description="Sushi" evidence="8">
    <location>
        <begin position="45"/>
        <end position="101"/>
    </location>
</feature>
<evidence type="ECO:0000256" key="7">
    <source>
        <dbReference type="SAM" id="MobiDB-lite"/>
    </source>
</evidence>
<dbReference type="Gene3D" id="2.10.70.10">
    <property type="entry name" value="Complement Module, domain 1"/>
    <property type="match status" value="4"/>
</dbReference>
<evidence type="ECO:0000256" key="5">
    <source>
        <dbReference type="ARBA" id="ARBA00023180"/>
    </source>
</evidence>
<organism evidence="9 10">
    <name type="scientific">Cyprinus carpio</name>
    <name type="common">Common carp</name>
    <dbReference type="NCBI Taxonomy" id="7962"/>
    <lineage>
        <taxon>Eukaryota</taxon>
        <taxon>Metazoa</taxon>
        <taxon>Chordata</taxon>
        <taxon>Craniata</taxon>
        <taxon>Vertebrata</taxon>
        <taxon>Euteleostomi</taxon>
        <taxon>Actinopterygii</taxon>
        <taxon>Neopterygii</taxon>
        <taxon>Teleostei</taxon>
        <taxon>Ostariophysi</taxon>
        <taxon>Cypriniformes</taxon>
        <taxon>Cyprinidae</taxon>
        <taxon>Cyprininae</taxon>
        <taxon>Cyprinus</taxon>
    </lineage>
</organism>
<dbReference type="InterPro" id="IPR035976">
    <property type="entry name" value="Sushi/SCR/CCP_sf"/>
</dbReference>
<accession>A0A8C1KIJ9</accession>
<evidence type="ECO:0000256" key="6">
    <source>
        <dbReference type="PROSITE-ProRule" id="PRU00302"/>
    </source>
</evidence>
<keyword evidence="4 6" id="KW-1015">Disulfide bond</keyword>
<comment type="caution">
    <text evidence="6">Lacks conserved residue(s) required for the propagation of feature annotation.</text>
</comment>
<dbReference type="SUPFAM" id="SSF57535">
    <property type="entry name" value="Complement control module/SCR domain"/>
    <property type="match status" value="4"/>
</dbReference>
<dbReference type="PROSITE" id="PS50923">
    <property type="entry name" value="SUSHI"/>
    <property type="match status" value="4"/>
</dbReference>
<sequence length="272" mass="30353">QRVEFNHGEIVLYICAPGYEPFAGSRTSQCVHGKWKTLNMECQKKKCNALGDIENGRYDQEGRSLGDKAIAVCNEGYILRGEGVRMCTEKGWNGTDPICEVITCSAPAVANGRIQPGSKVYKPKDSVDITCSEGFDLIGPAQVMCGPDGQWQAFPECHIMCPNPHVPGGSRMRGFRAVYKFGNTVTFACNPGSRLIGESFVTCGPDGQWIPKLPKLFYINIFCYSKTSYNNICNAVMCIYIYMKKTKNINCKKKKRERERMRPEKLGSKQLA</sequence>
<dbReference type="PANTHER" id="PTHR46393">
    <property type="entry name" value="SUSHI DOMAIN-CONTAINING PROTEIN"/>
    <property type="match status" value="1"/>
</dbReference>
<keyword evidence="10" id="KW-1185">Reference proteome</keyword>
<dbReference type="Pfam" id="PF00084">
    <property type="entry name" value="Sushi"/>
    <property type="match status" value="4"/>
</dbReference>
<evidence type="ECO:0000259" key="8">
    <source>
        <dbReference type="PROSITE" id="PS50923"/>
    </source>
</evidence>
<evidence type="ECO:0000256" key="2">
    <source>
        <dbReference type="ARBA" id="ARBA00022729"/>
    </source>
</evidence>
<reference evidence="9" key="1">
    <citation type="submission" date="2025-08" db="UniProtKB">
        <authorList>
            <consortium name="Ensembl"/>
        </authorList>
    </citation>
    <scope>IDENTIFICATION</scope>
</reference>
<name>A0A8C1KIJ9_CYPCA</name>
<dbReference type="Proteomes" id="UP000694427">
    <property type="component" value="Unplaced"/>
</dbReference>
<dbReference type="InterPro" id="IPR000436">
    <property type="entry name" value="Sushi_SCR_CCP_dom"/>
</dbReference>
<keyword evidence="2" id="KW-0732">Signal</keyword>
<keyword evidence="3" id="KW-0677">Repeat</keyword>
<feature type="domain" description="Sushi" evidence="8">
    <location>
        <begin position="1"/>
        <end position="44"/>
    </location>
</feature>
<keyword evidence="5" id="KW-0325">Glycoprotein</keyword>
<dbReference type="SMART" id="SM00032">
    <property type="entry name" value="CCP"/>
    <property type="match status" value="4"/>
</dbReference>
<evidence type="ECO:0000313" key="10">
    <source>
        <dbReference type="Proteomes" id="UP000694427"/>
    </source>
</evidence>
<evidence type="ECO:0000256" key="1">
    <source>
        <dbReference type="ARBA" id="ARBA00022659"/>
    </source>
</evidence>
<feature type="region of interest" description="Disordered" evidence="7">
    <location>
        <begin position="253"/>
        <end position="272"/>
    </location>
</feature>
<reference evidence="9" key="2">
    <citation type="submission" date="2025-09" db="UniProtKB">
        <authorList>
            <consortium name="Ensembl"/>
        </authorList>
    </citation>
    <scope>IDENTIFICATION</scope>
</reference>
<feature type="domain" description="Sushi" evidence="8">
    <location>
        <begin position="102"/>
        <end position="157"/>
    </location>
</feature>
<dbReference type="CDD" id="cd00033">
    <property type="entry name" value="CCP"/>
    <property type="match status" value="4"/>
</dbReference>
<evidence type="ECO:0000313" key="9">
    <source>
        <dbReference type="Ensembl" id="ENSCCRP00010048103.1"/>
    </source>
</evidence>
<evidence type="ECO:0000256" key="4">
    <source>
        <dbReference type="ARBA" id="ARBA00023157"/>
    </source>
</evidence>
<feature type="disulfide bond" evidence="6">
    <location>
        <begin position="15"/>
        <end position="42"/>
    </location>
</feature>
<proteinExistence type="predicted"/>
<feature type="domain" description="Sushi" evidence="8">
    <location>
        <begin position="159"/>
        <end position="218"/>
    </location>
</feature>
<keyword evidence="1 6" id="KW-0768">Sushi</keyword>
<evidence type="ECO:0000256" key="3">
    <source>
        <dbReference type="ARBA" id="ARBA00022737"/>
    </source>
</evidence>
<feature type="compositionally biased region" description="Basic and acidic residues" evidence="7">
    <location>
        <begin position="258"/>
        <end position="272"/>
    </location>
</feature>
<dbReference type="AlphaFoldDB" id="A0A8C1KIJ9"/>
<dbReference type="Ensembl" id="ENSCCRT00010052734.1">
    <property type="protein sequence ID" value="ENSCCRP00010048103.1"/>
    <property type="gene ID" value="ENSCCRG00010020342.1"/>
</dbReference>
<protein>
    <recommendedName>
        <fullName evidence="8">Sushi domain-containing protein</fullName>
    </recommendedName>
</protein>
<dbReference type="PANTHER" id="PTHR46393:SF7">
    <property type="entry name" value="COMPLEMENT C2"/>
    <property type="match status" value="1"/>
</dbReference>